<gene>
    <name evidence="1" type="ORF">PLXY2_LOCUS14906</name>
</gene>
<evidence type="ECO:0000313" key="1">
    <source>
        <dbReference type="EMBL" id="CAG9136647.1"/>
    </source>
</evidence>
<evidence type="ECO:0000313" key="2">
    <source>
        <dbReference type="Proteomes" id="UP000653454"/>
    </source>
</evidence>
<dbReference type="EMBL" id="CAJHNJ030000152">
    <property type="protein sequence ID" value="CAG9136647.1"/>
    <property type="molecule type" value="Genomic_DNA"/>
</dbReference>
<accession>A0A8S4GAC6</accession>
<comment type="caution">
    <text evidence="1">The sequence shown here is derived from an EMBL/GenBank/DDBJ whole genome shotgun (WGS) entry which is preliminary data.</text>
</comment>
<protein>
    <submittedName>
        <fullName evidence="1">(diamondback moth) hypothetical protein</fullName>
    </submittedName>
</protein>
<organism evidence="1 2">
    <name type="scientific">Plutella xylostella</name>
    <name type="common">Diamondback moth</name>
    <name type="synonym">Plutella maculipennis</name>
    <dbReference type="NCBI Taxonomy" id="51655"/>
    <lineage>
        <taxon>Eukaryota</taxon>
        <taxon>Metazoa</taxon>
        <taxon>Ecdysozoa</taxon>
        <taxon>Arthropoda</taxon>
        <taxon>Hexapoda</taxon>
        <taxon>Insecta</taxon>
        <taxon>Pterygota</taxon>
        <taxon>Neoptera</taxon>
        <taxon>Endopterygota</taxon>
        <taxon>Lepidoptera</taxon>
        <taxon>Glossata</taxon>
        <taxon>Ditrysia</taxon>
        <taxon>Yponomeutoidea</taxon>
        <taxon>Plutellidae</taxon>
        <taxon>Plutella</taxon>
    </lineage>
</organism>
<proteinExistence type="predicted"/>
<name>A0A8S4GAC6_PLUXY</name>
<keyword evidence="2" id="KW-1185">Reference proteome</keyword>
<reference evidence="1" key="1">
    <citation type="submission" date="2020-11" db="EMBL/GenBank/DDBJ databases">
        <authorList>
            <person name="Whiteford S."/>
        </authorList>
    </citation>
    <scope>NUCLEOTIDE SEQUENCE</scope>
</reference>
<dbReference type="AlphaFoldDB" id="A0A8S4GAC6"/>
<dbReference type="Proteomes" id="UP000653454">
    <property type="component" value="Unassembled WGS sequence"/>
</dbReference>
<sequence>MQGKLKGLSQWFKLRISLPFPRVVRDAGRRRHSAASESRSSRVQIVTVKGAPEWGLVDFPSHEWASPPPAHRHVAVHVPAPVPLREVNKC</sequence>